<accession>A0ABY8KFE0</accession>
<dbReference type="Proteomes" id="UP001216440">
    <property type="component" value="Chromosome"/>
</dbReference>
<name>A0ABY8KFE0_9ACTN</name>
<protein>
    <recommendedName>
        <fullName evidence="3">MIP18 family-like domain-containing protein</fullName>
    </recommendedName>
</protein>
<dbReference type="RefSeq" id="WP_279338103.1">
    <property type="nucleotide sequence ID" value="NZ_CP121682.1"/>
</dbReference>
<organism evidence="1 2">
    <name type="scientific">Streptomyces cathayae</name>
    <dbReference type="NCBI Taxonomy" id="3031124"/>
    <lineage>
        <taxon>Bacteria</taxon>
        <taxon>Bacillati</taxon>
        <taxon>Actinomycetota</taxon>
        <taxon>Actinomycetes</taxon>
        <taxon>Kitasatosporales</taxon>
        <taxon>Streptomycetaceae</taxon>
        <taxon>Streptomyces</taxon>
    </lineage>
</organism>
<sequence>MPPGERGATRIADRVVAKIASQAAREALGPLPPDAEPPHATVVVHSDDTARVRVHVELGYPGDIGGRCGRVRRQVVERVSVLAGMQVPEVVVQVERLHLAAAPGAARGRRTR</sequence>
<dbReference type="EMBL" id="CP121682">
    <property type="protein sequence ID" value="WGD45052.1"/>
    <property type="molecule type" value="Genomic_DNA"/>
</dbReference>
<proteinExistence type="predicted"/>
<evidence type="ECO:0008006" key="3">
    <source>
        <dbReference type="Google" id="ProtNLM"/>
    </source>
</evidence>
<keyword evidence="2" id="KW-1185">Reference proteome</keyword>
<reference evidence="1 2" key="1">
    <citation type="submission" date="2023-03" db="EMBL/GenBank/DDBJ databases">
        <authorList>
            <person name="Mo P."/>
        </authorList>
    </citation>
    <scope>NUCLEOTIDE SEQUENCE [LARGE SCALE GENOMIC DNA]</scope>
    <source>
        <strain evidence="1 2">HUAS 5</strain>
    </source>
</reference>
<evidence type="ECO:0000313" key="2">
    <source>
        <dbReference type="Proteomes" id="UP001216440"/>
    </source>
</evidence>
<evidence type="ECO:0000313" key="1">
    <source>
        <dbReference type="EMBL" id="WGD45052.1"/>
    </source>
</evidence>
<gene>
    <name evidence="1" type="ORF">PYS65_28285</name>
</gene>